<proteinExistence type="predicted"/>
<name>A0ACB7X5J6_9ERIC</name>
<dbReference type="EMBL" id="CM037152">
    <property type="protein sequence ID" value="KAH7835870.1"/>
    <property type="molecule type" value="Genomic_DNA"/>
</dbReference>
<keyword evidence="2" id="KW-1185">Reference proteome</keyword>
<organism evidence="1 2">
    <name type="scientific">Vaccinium darrowii</name>
    <dbReference type="NCBI Taxonomy" id="229202"/>
    <lineage>
        <taxon>Eukaryota</taxon>
        <taxon>Viridiplantae</taxon>
        <taxon>Streptophyta</taxon>
        <taxon>Embryophyta</taxon>
        <taxon>Tracheophyta</taxon>
        <taxon>Spermatophyta</taxon>
        <taxon>Magnoliopsida</taxon>
        <taxon>eudicotyledons</taxon>
        <taxon>Gunneridae</taxon>
        <taxon>Pentapetalae</taxon>
        <taxon>asterids</taxon>
        <taxon>Ericales</taxon>
        <taxon>Ericaceae</taxon>
        <taxon>Vaccinioideae</taxon>
        <taxon>Vaccinieae</taxon>
        <taxon>Vaccinium</taxon>
    </lineage>
</organism>
<evidence type="ECO:0000313" key="1">
    <source>
        <dbReference type="EMBL" id="KAH7835870.1"/>
    </source>
</evidence>
<reference evidence="1 2" key="1">
    <citation type="journal article" date="2021" name="Hortic Res">
        <title>High-quality reference genome and annotation aids understanding of berry development for evergreen blueberry (Vaccinium darrowii).</title>
        <authorList>
            <person name="Yu J."/>
            <person name="Hulse-Kemp A.M."/>
            <person name="Babiker E."/>
            <person name="Staton M."/>
        </authorList>
    </citation>
    <scope>NUCLEOTIDE SEQUENCE [LARGE SCALE GENOMIC DNA]</scope>
    <source>
        <strain evidence="2">cv. NJ 8807/NJ 8810</strain>
        <tissue evidence="1">Young leaf</tissue>
    </source>
</reference>
<evidence type="ECO:0000313" key="2">
    <source>
        <dbReference type="Proteomes" id="UP000828048"/>
    </source>
</evidence>
<accession>A0ACB7X5J6</accession>
<protein>
    <submittedName>
        <fullName evidence="1">Uncharacterized protein</fullName>
    </submittedName>
</protein>
<sequence length="109" mass="12147">MSVIVLSENYAKSTACLFELQLILEQCKKSDHFVLPVFYEVDPSKIKEQAKKLDFGEKKVTVDEVDGWSKALKEVGSMAGKVFPDQTNGSRDSSSRRREGGGDEKEVTT</sequence>
<gene>
    <name evidence="1" type="ORF">Vadar_030693</name>
</gene>
<dbReference type="Proteomes" id="UP000828048">
    <property type="component" value="Chromosome 2"/>
</dbReference>
<comment type="caution">
    <text evidence="1">The sequence shown here is derived from an EMBL/GenBank/DDBJ whole genome shotgun (WGS) entry which is preliminary data.</text>
</comment>